<gene>
    <name evidence="11" type="ordered locus">Desti_1687</name>
</gene>
<dbReference type="STRING" id="706587.Desti_1687"/>
<reference evidence="12" key="1">
    <citation type="submission" date="2012-06" db="EMBL/GenBank/DDBJ databases">
        <title>Complete sequence of chromosome of Desulfomonile tiedjei DSM 6799.</title>
        <authorList>
            <person name="Lucas S."/>
            <person name="Copeland A."/>
            <person name="Lapidus A."/>
            <person name="Glavina del Rio T."/>
            <person name="Dalin E."/>
            <person name="Tice H."/>
            <person name="Bruce D."/>
            <person name="Goodwin L."/>
            <person name="Pitluck S."/>
            <person name="Peters L."/>
            <person name="Ovchinnikova G."/>
            <person name="Zeytun A."/>
            <person name="Lu M."/>
            <person name="Kyrpides N."/>
            <person name="Mavromatis K."/>
            <person name="Ivanova N."/>
            <person name="Brettin T."/>
            <person name="Detter J.C."/>
            <person name="Han C."/>
            <person name="Larimer F."/>
            <person name="Land M."/>
            <person name="Hauser L."/>
            <person name="Markowitz V."/>
            <person name="Cheng J.-F."/>
            <person name="Hugenholtz P."/>
            <person name="Woyke T."/>
            <person name="Wu D."/>
            <person name="Spring S."/>
            <person name="Schroeder M."/>
            <person name="Brambilla E."/>
            <person name="Klenk H.-P."/>
            <person name="Eisen J.A."/>
        </authorList>
    </citation>
    <scope>NUCLEOTIDE SEQUENCE [LARGE SCALE GENOMIC DNA]</scope>
    <source>
        <strain evidence="12">ATCC 49306 / DSM 6799 / DCB-1</strain>
    </source>
</reference>
<dbReference type="HOGENOM" id="CLU_014132_1_0_7"/>
<dbReference type="NCBIfam" id="TIGR00217">
    <property type="entry name" value="malQ"/>
    <property type="match status" value="1"/>
</dbReference>
<dbReference type="PANTHER" id="PTHR32438">
    <property type="entry name" value="4-ALPHA-GLUCANOTRANSFERASE DPE1, CHLOROPLASTIC/AMYLOPLASTIC"/>
    <property type="match status" value="1"/>
</dbReference>
<evidence type="ECO:0000256" key="2">
    <source>
        <dbReference type="ARBA" id="ARBA00005684"/>
    </source>
</evidence>
<dbReference type="GO" id="GO:0004134">
    <property type="term" value="F:4-alpha-glucanotransferase activity"/>
    <property type="evidence" value="ECO:0007669"/>
    <property type="project" value="UniProtKB-EC"/>
</dbReference>
<comment type="similarity">
    <text evidence="2 10">Belongs to the disproportionating enzyme family.</text>
</comment>
<sequence length="495" mass="58044">MLTRGSGILIHITSLPSRFGIGDLGPWAYKFVDFLAESRQSFWQILPLTVTNPGHHSPYNSPSAFACNPLLISPEFLVRDGYVSNDDLGTPNFRNDQVDYSAVEQYKIGLLWKAFWTFKKKTDYEYELFIEKNRIWLDDFALFMAYKKRVDNRGWNEWPYEIRDRHPEALKAIARDLSQYVEMEKFVQFIFHKQWTALSEYCKEKSIQLIGDIPIYVDFDSADVWCHPQYFKLDENKKPYAVGGVPPDYFSETGQLWGVPIYQWGTLEHDGFKWWIQRLERNLSLCQFLRIDHFRGLVGYWEVPAHEQTAINGRWIEGPAERFFKAVLKKFPKIPLVAEDLGIITPDVREVMRTFELPGMKVLLFSFGDDQPTNPYTVHNFEKNYIAYTGTHDTNTIRGWFDHEASPEQKQRVWEYLGRNEAPDELHWDMIRLIMMSVAAVSMFPMQDVLGLGNESRMNFPSVKEGNWRWRLLPEQLTPELTKKLARLSVLYGRA</sequence>
<dbReference type="AlphaFoldDB" id="I4C4A7"/>
<dbReference type="GO" id="GO:0005975">
    <property type="term" value="P:carbohydrate metabolic process"/>
    <property type="evidence" value="ECO:0007669"/>
    <property type="project" value="InterPro"/>
</dbReference>
<organism evidence="11 12">
    <name type="scientific">Desulfomonile tiedjei (strain ATCC 49306 / DSM 6799 / DCB-1)</name>
    <dbReference type="NCBI Taxonomy" id="706587"/>
    <lineage>
        <taxon>Bacteria</taxon>
        <taxon>Pseudomonadati</taxon>
        <taxon>Thermodesulfobacteriota</taxon>
        <taxon>Desulfomonilia</taxon>
        <taxon>Desulfomonilales</taxon>
        <taxon>Desulfomonilaceae</taxon>
        <taxon>Desulfomonile</taxon>
    </lineage>
</organism>
<name>I4C4A7_DESTA</name>
<dbReference type="InterPro" id="IPR003385">
    <property type="entry name" value="Glyco_hydro_77"/>
</dbReference>
<dbReference type="PANTHER" id="PTHR32438:SF5">
    <property type="entry name" value="4-ALPHA-GLUCANOTRANSFERASE DPE1, CHLOROPLASTIC_AMYLOPLASTIC"/>
    <property type="match status" value="1"/>
</dbReference>
<proteinExistence type="inferred from homology"/>
<keyword evidence="5 10" id="KW-0328">Glycosyltransferase</keyword>
<protein>
    <recommendedName>
        <fullName evidence="4 10">4-alpha-glucanotransferase</fullName>
        <ecNumber evidence="3 10">2.4.1.25</ecNumber>
    </recommendedName>
    <alternativeName>
        <fullName evidence="8 10">Amylomaltase</fullName>
    </alternativeName>
    <alternativeName>
        <fullName evidence="9 10">Disproportionating enzyme</fullName>
    </alternativeName>
</protein>
<keyword evidence="12" id="KW-1185">Reference proteome</keyword>
<evidence type="ECO:0000256" key="3">
    <source>
        <dbReference type="ARBA" id="ARBA00012560"/>
    </source>
</evidence>
<dbReference type="EC" id="2.4.1.25" evidence="3 10"/>
<evidence type="ECO:0000256" key="1">
    <source>
        <dbReference type="ARBA" id="ARBA00000439"/>
    </source>
</evidence>
<evidence type="ECO:0000256" key="6">
    <source>
        <dbReference type="ARBA" id="ARBA00022679"/>
    </source>
</evidence>
<dbReference type="SUPFAM" id="SSF51445">
    <property type="entry name" value="(Trans)glycosidases"/>
    <property type="match status" value="1"/>
</dbReference>
<dbReference type="Pfam" id="PF02446">
    <property type="entry name" value="Glyco_hydro_77"/>
    <property type="match status" value="1"/>
</dbReference>
<dbReference type="NCBIfam" id="NF011080">
    <property type="entry name" value="PRK14508.1-3"/>
    <property type="match status" value="1"/>
</dbReference>
<dbReference type="Proteomes" id="UP000006055">
    <property type="component" value="Chromosome"/>
</dbReference>
<dbReference type="Gene3D" id="3.20.20.80">
    <property type="entry name" value="Glycosidases"/>
    <property type="match status" value="1"/>
</dbReference>
<keyword evidence="7 10" id="KW-0119">Carbohydrate metabolism</keyword>
<evidence type="ECO:0000256" key="8">
    <source>
        <dbReference type="ARBA" id="ARBA00031423"/>
    </source>
</evidence>
<evidence type="ECO:0000313" key="11">
    <source>
        <dbReference type="EMBL" id="AFM24398.1"/>
    </source>
</evidence>
<evidence type="ECO:0000256" key="7">
    <source>
        <dbReference type="ARBA" id="ARBA00023277"/>
    </source>
</evidence>
<evidence type="ECO:0000256" key="5">
    <source>
        <dbReference type="ARBA" id="ARBA00022676"/>
    </source>
</evidence>
<accession>I4C4A7</accession>
<evidence type="ECO:0000256" key="4">
    <source>
        <dbReference type="ARBA" id="ARBA00020295"/>
    </source>
</evidence>
<evidence type="ECO:0000313" key="12">
    <source>
        <dbReference type="Proteomes" id="UP000006055"/>
    </source>
</evidence>
<dbReference type="KEGG" id="dti:Desti_1687"/>
<dbReference type="eggNOG" id="COG1640">
    <property type="taxonomic scope" value="Bacteria"/>
</dbReference>
<dbReference type="RefSeq" id="WP_014809546.1">
    <property type="nucleotide sequence ID" value="NC_018025.1"/>
</dbReference>
<evidence type="ECO:0000256" key="9">
    <source>
        <dbReference type="ARBA" id="ARBA00031501"/>
    </source>
</evidence>
<dbReference type="InterPro" id="IPR017853">
    <property type="entry name" value="GH"/>
</dbReference>
<dbReference type="PATRIC" id="fig|706587.4.peg.1927"/>
<keyword evidence="6 10" id="KW-0808">Transferase</keyword>
<dbReference type="EMBL" id="CP003360">
    <property type="protein sequence ID" value="AFM24398.1"/>
    <property type="molecule type" value="Genomic_DNA"/>
</dbReference>
<comment type="catalytic activity">
    <reaction evidence="1 10">
        <text>Transfers a segment of a (1-&gt;4)-alpha-D-glucan to a new position in an acceptor, which may be glucose or a (1-&gt;4)-alpha-D-glucan.</text>
        <dbReference type="EC" id="2.4.1.25"/>
    </reaction>
</comment>
<dbReference type="OrthoDB" id="9761577at2"/>
<evidence type="ECO:0000256" key="10">
    <source>
        <dbReference type="RuleBase" id="RU361207"/>
    </source>
</evidence>